<dbReference type="AlphaFoldDB" id="A0A2S5CVE0"/>
<organism evidence="2 3">
    <name type="scientific">Lysinibacillus sphaericus</name>
    <name type="common">Bacillus sphaericus</name>
    <dbReference type="NCBI Taxonomy" id="1421"/>
    <lineage>
        <taxon>Bacteria</taxon>
        <taxon>Bacillati</taxon>
        <taxon>Bacillota</taxon>
        <taxon>Bacilli</taxon>
        <taxon>Bacillales</taxon>
        <taxon>Bacillaceae</taxon>
        <taxon>Lysinibacillus</taxon>
    </lineage>
</organism>
<gene>
    <name evidence="2" type="ORF">LYSIN_03616</name>
</gene>
<evidence type="ECO:0000313" key="3">
    <source>
        <dbReference type="Proteomes" id="UP000237319"/>
    </source>
</evidence>
<reference evidence="2 3" key="1">
    <citation type="submission" date="2017-11" db="EMBL/GenBank/DDBJ databases">
        <title>Genome sequence of Lysinibacillus sphaericus, a lignin-degrading bacteria isolated from municipal solid waste soil.</title>
        <authorList>
            <person name="Persinoti G.F."/>
            <person name="Paixao D.A."/>
            <person name="Bugg T.D."/>
            <person name="Squina F.M."/>
        </authorList>
    </citation>
    <scope>NUCLEOTIDE SEQUENCE [LARGE SCALE GENOMIC DNA]</scope>
    <source>
        <strain evidence="2 3">A1</strain>
    </source>
</reference>
<protein>
    <recommendedName>
        <fullName evidence="4">Transporter</fullName>
    </recommendedName>
</protein>
<accession>A0A2S5CVE0</accession>
<feature type="region of interest" description="Disordered" evidence="1">
    <location>
        <begin position="24"/>
        <end position="50"/>
    </location>
</feature>
<name>A0A2S5CVE0_LYSSH</name>
<dbReference type="RefSeq" id="WP_025220782.1">
    <property type="nucleotide sequence ID" value="NZ_CP053370.1"/>
</dbReference>
<comment type="caution">
    <text evidence="2">The sequence shown here is derived from an EMBL/GenBank/DDBJ whole genome shotgun (WGS) entry which is preliminary data.</text>
</comment>
<evidence type="ECO:0000256" key="1">
    <source>
        <dbReference type="SAM" id="MobiDB-lite"/>
    </source>
</evidence>
<dbReference type="EMBL" id="PGLV01000003">
    <property type="protein sequence ID" value="POZ54756.1"/>
    <property type="molecule type" value="Genomic_DNA"/>
</dbReference>
<evidence type="ECO:0000313" key="2">
    <source>
        <dbReference type="EMBL" id="POZ54756.1"/>
    </source>
</evidence>
<sequence>MNLYPNNNYGENFRGPSWNVPGIPPVGPPPNMGQPPNFGPPSSGQMPMSAPPNFAPPMPAWHGGSNGIQSCLFRNTYLWMNNGRSFWFFPTVIGREFIAGFRWSNRYGWRFRTLTRDHILSFECFR</sequence>
<proteinExistence type="predicted"/>
<evidence type="ECO:0008006" key="4">
    <source>
        <dbReference type="Google" id="ProtNLM"/>
    </source>
</evidence>
<dbReference type="Proteomes" id="UP000237319">
    <property type="component" value="Unassembled WGS sequence"/>
</dbReference>
<feature type="compositionally biased region" description="Pro residues" evidence="1">
    <location>
        <begin position="24"/>
        <end position="39"/>
    </location>
</feature>
<keyword evidence="3" id="KW-1185">Reference proteome</keyword>